<reference evidence="2" key="1">
    <citation type="submission" date="2016-10" db="EMBL/GenBank/DDBJ databases">
        <authorList>
            <person name="Varghese N."/>
            <person name="Submissions S."/>
        </authorList>
    </citation>
    <scope>NUCLEOTIDE SEQUENCE [LARGE SCALE GENOMIC DNA]</scope>
    <source>
        <strain evidence="2">DSM 24740</strain>
    </source>
</reference>
<keyword evidence="2" id="KW-1185">Reference proteome</keyword>
<dbReference type="RefSeq" id="WP_090168248.1">
    <property type="nucleotide sequence ID" value="NZ_FOFB01000011.1"/>
</dbReference>
<organism evidence="1 2">
    <name type="scientific">Neolewinella agarilytica</name>
    <dbReference type="NCBI Taxonomy" id="478744"/>
    <lineage>
        <taxon>Bacteria</taxon>
        <taxon>Pseudomonadati</taxon>
        <taxon>Bacteroidota</taxon>
        <taxon>Saprospiria</taxon>
        <taxon>Saprospirales</taxon>
        <taxon>Lewinellaceae</taxon>
        <taxon>Neolewinella</taxon>
    </lineage>
</organism>
<dbReference type="OrthoDB" id="1494789at2"/>
<dbReference type="Gene3D" id="1.10.1660.10">
    <property type="match status" value="1"/>
</dbReference>
<accession>A0A1H9GL63</accession>
<dbReference type="AlphaFoldDB" id="A0A1H9GL63"/>
<proteinExistence type="predicted"/>
<evidence type="ECO:0000313" key="1">
    <source>
        <dbReference type="EMBL" id="SEQ50754.1"/>
    </source>
</evidence>
<dbReference type="STRING" id="478744.SAMN05444359_1114"/>
<dbReference type="Proteomes" id="UP000199021">
    <property type="component" value="Unassembled WGS sequence"/>
</dbReference>
<gene>
    <name evidence="1" type="ORF">SAMN05444359_1114</name>
</gene>
<dbReference type="EMBL" id="FOFB01000011">
    <property type="protein sequence ID" value="SEQ50754.1"/>
    <property type="molecule type" value="Genomic_DNA"/>
</dbReference>
<name>A0A1H9GL63_9BACT</name>
<protein>
    <submittedName>
        <fullName evidence="1">Chaperone modulatory protein CbpM</fullName>
    </submittedName>
</protein>
<evidence type="ECO:0000313" key="2">
    <source>
        <dbReference type="Proteomes" id="UP000199021"/>
    </source>
</evidence>
<dbReference type="Pfam" id="PF13591">
    <property type="entry name" value="MerR_2"/>
    <property type="match status" value="1"/>
</dbReference>
<dbReference type="InParanoid" id="A0A1H9GL63"/>
<sequence>MAKIMTTSYITVQQFCQFYDCETILVRELIDHGICQVRQDREILLIPEPEIPRLERALRLHLDLGVNAPGIDIILNLLDRLQSQQNSIEDFPIQPIEDHPNGEH</sequence>